<accession>A0ABV6LKL0</accession>
<proteinExistence type="predicted"/>
<evidence type="ECO:0000256" key="1">
    <source>
        <dbReference type="SAM" id="Phobius"/>
    </source>
</evidence>
<keyword evidence="3" id="KW-1185">Reference proteome</keyword>
<reference evidence="2 3" key="1">
    <citation type="submission" date="2024-09" db="EMBL/GenBank/DDBJ databases">
        <authorList>
            <person name="Sun Q."/>
            <person name="Mori K."/>
        </authorList>
    </citation>
    <scope>NUCLEOTIDE SEQUENCE [LARGE SCALE GENOMIC DNA]</scope>
    <source>
        <strain evidence="2 3">NCAIM B.02529</strain>
    </source>
</reference>
<comment type="caution">
    <text evidence="2">The sequence shown here is derived from an EMBL/GenBank/DDBJ whole genome shotgun (WGS) entry which is preliminary data.</text>
</comment>
<feature type="transmembrane region" description="Helical" evidence="1">
    <location>
        <begin position="7"/>
        <end position="25"/>
    </location>
</feature>
<evidence type="ECO:0000313" key="3">
    <source>
        <dbReference type="Proteomes" id="UP001589836"/>
    </source>
</evidence>
<protein>
    <submittedName>
        <fullName evidence="2">Uncharacterized protein</fullName>
    </submittedName>
</protein>
<keyword evidence="1" id="KW-0472">Membrane</keyword>
<gene>
    <name evidence="2" type="ORF">ACFFGV_04905</name>
</gene>
<evidence type="ECO:0000313" key="2">
    <source>
        <dbReference type="EMBL" id="MFC0522930.1"/>
    </source>
</evidence>
<name>A0ABV6LKL0_9BACI</name>
<dbReference type="Proteomes" id="UP001589836">
    <property type="component" value="Unassembled WGS sequence"/>
</dbReference>
<feature type="transmembrane region" description="Helical" evidence="1">
    <location>
        <begin position="31"/>
        <end position="49"/>
    </location>
</feature>
<keyword evidence="1" id="KW-1133">Transmembrane helix</keyword>
<organism evidence="2 3">
    <name type="scientific">Pontibacillus salicampi</name>
    <dbReference type="NCBI Taxonomy" id="1449801"/>
    <lineage>
        <taxon>Bacteria</taxon>
        <taxon>Bacillati</taxon>
        <taxon>Bacillota</taxon>
        <taxon>Bacilli</taxon>
        <taxon>Bacillales</taxon>
        <taxon>Bacillaceae</taxon>
        <taxon>Pontibacillus</taxon>
    </lineage>
</organism>
<keyword evidence="1" id="KW-0812">Transmembrane</keyword>
<dbReference type="RefSeq" id="WP_377345452.1">
    <property type="nucleotide sequence ID" value="NZ_JBHLTP010000003.1"/>
</dbReference>
<sequence>MSVTKFLLLILTGMHMITLGNVVMFDGEWNGIVMAVNNCLFVIALASAISSQKDNKGNAPS</sequence>
<dbReference type="EMBL" id="JBHLTP010000003">
    <property type="protein sequence ID" value="MFC0522930.1"/>
    <property type="molecule type" value="Genomic_DNA"/>
</dbReference>